<name>A0A542UC19_9ACTN</name>
<keyword evidence="1" id="KW-0472">Membrane</keyword>
<protein>
    <submittedName>
        <fullName evidence="2">ABC-2 family transporter</fullName>
    </submittedName>
</protein>
<accession>A0A542UC19</accession>
<keyword evidence="3" id="KW-1185">Reference proteome</keyword>
<feature type="transmembrane region" description="Helical" evidence="1">
    <location>
        <begin position="132"/>
        <end position="157"/>
    </location>
</feature>
<feature type="transmembrane region" description="Helical" evidence="1">
    <location>
        <begin position="169"/>
        <end position="192"/>
    </location>
</feature>
<keyword evidence="1" id="KW-0812">Transmembrane</keyword>
<organism evidence="2 3">
    <name type="scientific">Streptomyces puniciscabiei</name>
    <dbReference type="NCBI Taxonomy" id="164348"/>
    <lineage>
        <taxon>Bacteria</taxon>
        <taxon>Bacillati</taxon>
        <taxon>Actinomycetota</taxon>
        <taxon>Actinomycetes</taxon>
        <taxon>Kitasatosporales</taxon>
        <taxon>Streptomycetaceae</taxon>
        <taxon>Streptomyces</taxon>
    </lineage>
</organism>
<keyword evidence="1" id="KW-1133">Transmembrane helix</keyword>
<dbReference type="AlphaFoldDB" id="A0A542UC19"/>
<dbReference type="OrthoDB" id="3480265at2"/>
<reference evidence="2 3" key="1">
    <citation type="submission" date="2019-06" db="EMBL/GenBank/DDBJ databases">
        <title>Sequencing the genomes of 1000 actinobacteria strains.</title>
        <authorList>
            <person name="Klenk H.-P."/>
        </authorList>
    </citation>
    <scope>NUCLEOTIDE SEQUENCE [LARGE SCALE GENOMIC DNA]</scope>
    <source>
        <strain evidence="2 3">DSM 41929</strain>
    </source>
</reference>
<dbReference type="RefSeq" id="WP_055708526.1">
    <property type="nucleotide sequence ID" value="NZ_JBPJFI010000001.1"/>
</dbReference>
<comment type="caution">
    <text evidence="2">The sequence shown here is derived from an EMBL/GenBank/DDBJ whole genome shotgun (WGS) entry which is preliminary data.</text>
</comment>
<feature type="transmembrane region" description="Helical" evidence="1">
    <location>
        <begin position="199"/>
        <end position="216"/>
    </location>
</feature>
<evidence type="ECO:0000313" key="2">
    <source>
        <dbReference type="EMBL" id="TQK96605.1"/>
    </source>
</evidence>
<feature type="transmembrane region" description="Helical" evidence="1">
    <location>
        <begin position="260"/>
        <end position="280"/>
    </location>
</feature>
<evidence type="ECO:0000256" key="1">
    <source>
        <dbReference type="SAM" id="Phobius"/>
    </source>
</evidence>
<dbReference type="STRING" id="164348.BFF78_14655"/>
<feature type="transmembrane region" description="Helical" evidence="1">
    <location>
        <begin position="34"/>
        <end position="55"/>
    </location>
</feature>
<dbReference type="Proteomes" id="UP000318103">
    <property type="component" value="Unassembled WGS sequence"/>
</dbReference>
<proteinExistence type="predicted"/>
<gene>
    <name evidence="2" type="ORF">FB563_1551</name>
</gene>
<dbReference type="EMBL" id="VFNX01000001">
    <property type="protein sequence ID" value="TQK96605.1"/>
    <property type="molecule type" value="Genomic_DNA"/>
</dbReference>
<evidence type="ECO:0000313" key="3">
    <source>
        <dbReference type="Proteomes" id="UP000318103"/>
    </source>
</evidence>
<sequence>MTALSTPPTAATRRGAAGPARWRDLLGAEWLKLWSLRSTPIVLGVLLVFYLYLAYRAAQLAHDSYPTWPAFAKLDPDPAHDAFDFPKFLLLMATAGTIGAMNVAGEHASGLIRTTLIAVPARGRVMLAKVTVVSAVLAVLGLLIGIGCWGITLAVISDRITGFSFVTPGIWRLIAGTTVMVPACGLIGMAAATLIRNTAGTVFAVLVFFLVGPLAVKAPLPLLSADQRADLGNALPAYAWGRLTIMSHGRLVEHVSSIPAAWISLTVWAVVSVAITVTVLRHRDV</sequence>